<reference evidence="9 10" key="1">
    <citation type="journal article" date="2016" name="Nat. Commun.">
        <title>Thousands of microbial genomes shed light on interconnected biogeochemical processes in an aquifer system.</title>
        <authorList>
            <person name="Anantharaman K."/>
            <person name="Brown C.T."/>
            <person name="Hug L.A."/>
            <person name="Sharon I."/>
            <person name="Castelle C.J."/>
            <person name="Probst A.J."/>
            <person name="Thomas B.C."/>
            <person name="Singh A."/>
            <person name="Wilkins M.J."/>
            <person name="Karaoz U."/>
            <person name="Brodie E.L."/>
            <person name="Williams K.H."/>
            <person name="Hubbard S.S."/>
            <person name="Banfield J.F."/>
        </authorList>
    </citation>
    <scope>NUCLEOTIDE SEQUENCE [LARGE SCALE GENOMIC DNA]</scope>
</reference>
<name>A0A1G2NEI9_9BACT</name>
<keyword evidence="2 7" id="KW-0227">DNA damage</keyword>
<dbReference type="HAMAP" id="MF_00017">
    <property type="entry name" value="RecR"/>
    <property type="match status" value="1"/>
</dbReference>
<evidence type="ECO:0000256" key="3">
    <source>
        <dbReference type="ARBA" id="ARBA00022771"/>
    </source>
</evidence>
<keyword evidence="4 7" id="KW-0862">Zinc</keyword>
<comment type="similarity">
    <text evidence="7">Belongs to the RecR family.</text>
</comment>
<dbReference type="EMBL" id="MHRX01000011">
    <property type="protein sequence ID" value="OHA34483.1"/>
    <property type="molecule type" value="Genomic_DNA"/>
</dbReference>
<dbReference type="PANTHER" id="PTHR30446">
    <property type="entry name" value="RECOMBINATION PROTEIN RECR"/>
    <property type="match status" value="1"/>
</dbReference>
<evidence type="ECO:0000256" key="6">
    <source>
        <dbReference type="ARBA" id="ARBA00023204"/>
    </source>
</evidence>
<comment type="function">
    <text evidence="7">May play a role in DNA repair. It seems to be involved in an RecBC-independent recombinational process of DNA repair. It may act with RecF and RecO.</text>
</comment>
<dbReference type="PROSITE" id="PS50880">
    <property type="entry name" value="TOPRIM"/>
    <property type="match status" value="1"/>
</dbReference>
<comment type="caution">
    <text evidence="9">The sequence shown here is derived from an EMBL/GenBank/DDBJ whole genome shotgun (WGS) entry which is preliminary data.</text>
</comment>
<dbReference type="Pfam" id="PF13662">
    <property type="entry name" value="Toprim_4"/>
    <property type="match status" value="1"/>
</dbReference>
<dbReference type="GO" id="GO:0008270">
    <property type="term" value="F:zinc ion binding"/>
    <property type="evidence" value="ECO:0007669"/>
    <property type="project" value="UniProtKB-KW"/>
</dbReference>
<keyword evidence="3 7" id="KW-0863">Zinc-finger</keyword>
<dbReference type="Gene3D" id="3.40.1360.10">
    <property type="match status" value="1"/>
</dbReference>
<evidence type="ECO:0000256" key="4">
    <source>
        <dbReference type="ARBA" id="ARBA00022833"/>
    </source>
</evidence>
<proteinExistence type="inferred from homology"/>
<dbReference type="InterPro" id="IPR000093">
    <property type="entry name" value="DNA_Rcmb_RecR"/>
</dbReference>
<dbReference type="STRING" id="1802319.A2928_03505"/>
<comment type="caution">
    <text evidence="7">Lacks conserved residue(s) required for the propagation of feature annotation.</text>
</comment>
<dbReference type="PANTHER" id="PTHR30446:SF0">
    <property type="entry name" value="RECOMBINATION PROTEIN RECR"/>
    <property type="match status" value="1"/>
</dbReference>
<evidence type="ECO:0000256" key="7">
    <source>
        <dbReference type="HAMAP-Rule" id="MF_00017"/>
    </source>
</evidence>
<dbReference type="GO" id="GO:0003677">
    <property type="term" value="F:DNA binding"/>
    <property type="evidence" value="ECO:0007669"/>
    <property type="project" value="UniProtKB-UniRule"/>
</dbReference>
<keyword evidence="5 7" id="KW-0233">DNA recombination</keyword>
<dbReference type="SMART" id="SM00493">
    <property type="entry name" value="TOPRIM"/>
    <property type="match status" value="1"/>
</dbReference>
<gene>
    <name evidence="7" type="primary">recR</name>
    <name evidence="9" type="ORF">A2928_03505</name>
</gene>
<keyword evidence="6 7" id="KW-0234">DNA repair</keyword>
<dbReference type="SUPFAM" id="SSF111304">
    <property type="entry name" value="Recombination protein RecR"/>
    <property type="match status" value="1"/>
</dbReference>
<evidence type="ECO:0000256" key="5">
    <source>
        <dbReference type="ARBA" id="ARBA00023172"/>
    </source>
</evidence>
<evidence type="ECO:0000313" key="10">
    <source>
        <dbReference type="Proteomes" id="UP000176221"/>
    </source>
</evidence>
<dbReference type="AlphaFoldDB" id="A0A1G2NEI9"/>
<accession>A0A1G2NEI9</accession>
<organism evidence="9 10">
    <name type="scientific">Candidatus Taylorbacteria bacterium RIFCSPLOWO2_01_FULL_45_15b</name>
    <dbReference type="NCBI Taxonomy" id="1802319"/>
    <lineage>
        <taxon>Bacteria</taxon>
        <taxon>Candidatus Tayloriibacteriota</taxon>
    </lineage>
</organism>
<evidence type="ECO:0000256" key="1">
    <source>
        <dbReference type="ARBA" id="ARBA00022723"/>
    </source>
</evidence>
<sequence length="203" mass="22792">MNPIDKLTEIFSRFPGIGPRQARRFVFFLLREGADSRAAIIRSIGELSSEIIQCEECMRFFSRQGTLIACSICSNIERDRTKLMIVSRDSDLDAVEKSGAFPGLYFVLGGSIPILEKKPERRIRKDALLSRIEKLAELREIILALNATADGENTEVYLRSLLDSNATERKIEISVLGRGLSSGLEIEYSDPDTLKNALKNRSH</sequence>
<dbReference type="GO" id="GO:0006281">
    <property type="term" value="P:DNA repair"/>
    <property type="evidence" value="ECO:0007669"/>
    <property type="project" value="UniProtKB-UniRule"/>
</dbReference>
<protein>
    <recommendedName>
        <fullName evidence="7">Recombination protein RecR</fullName>
    </recommendedName>
</protein>
<feature type="domain" description="Toprim" evidence="8">
    <location>
        <begin position="81"/>
        <end position="181"/>
    </location>
</feature>
<evidence type="ECO:0000259" key="8">
    <source>
        <dbReference type="PROSITE" id="PS50880"/>
    </source>
</evidence>
<keyword evidence="1 7" id="KW-0479">Metal-binding</keyword>
<dbReference type="Gene3D" id="1.10.8.420">
    <property type="entry name" value="RecR Domain 1"/>
    <property type="match status" value="1"/>
</dbReference>
<dbReference type="Proteomes" id="UP000176221">
    <property type="component" value="Unassembled WGS sequence"/>
</dbReference>
<dbReference type="InterPro" id="IPR006171">
    <property type="entry name" value="TOPRIM_dom"/>
</dbReference>
<dbReference type="InterPro" id="IPR023627">
    <property type="entry name" value="Rcmb_RecR"/>
</dbReference>
<evidence type="ECO:0000256" key="2">
    <source>
        <dbReference type="ARBA" id="ARBA00022763"/>
    </source>
</evidence>
<dbReference type="GO" id="GO:0006310">
    <property type="term" value="P:DNA recombination"/>
    <property type="evidence" value="ECO:0007669"/>
    <property type="project" value="UniProtKB-UniRule"/>
</dbReference>
<evidence type="ECO:0000313" key="9">
    <source>
        <dbReference type="EMBL" id="OHA34483.1"/>
    </source>
</evidence>